<dbReference type="FunFam" id="3.60.21.10:FF:000020">
    <property type="entry name" value="NT5E isoform 4"/>
    <property type="match status" value="1"/>
</dbReference>
<evidence type="ECO:0000256" key="8">
    <source>
        <dbReference type="RuleBase" id="RU362119"/>
    </source>
</evidence>
<evidence type="ECO:0000313" key="11">
    <source>
        <dbReference type="EMBL" id="CDW31163.1"/>
    </source>
</evidence>
<evidence type="ECO:0000256" key="6">
    <source>
        <dbReference type="ARBA" id="ARBA00022741"/>
    </source>
</evidence>
<evidence type="ECO:0000256" key="2">
    <source>
        <dbReference type="ARBA" id="ARBA00006654"/>
    </source>
</evidence>
<dbReference type="CDD" id="cd07409">
    <property type="entry name" value="MPP_CD73_N"/>
    <property type="match status" value="1"/>
</dbReference>
<dbReference type="InterPro" id="IPR006146">
    <property type="entry name" value="5'-Nucleotdase_CS"/>
</dbReference>
<dbReference type="PANTHER" id="PTHR11575">
    <property type="entry name" value="5'-NUCLEOTIDASE-RELATED"/>
    <property type="match status" value="1"/>
</dbReference>
<keyword evidence="5 8" id="KW-0732">Signal</keyword>
<reference evidence="11" key="1">
    <citation type="submission" date="2014-05" db="EMBL/GenBank/DDBJ databases">
        <authorList>
            <person name="Chronopoulou M."/>
        </authorList>
    </citation>
    <scope>NUCLEOTIDE SEQUENCE</scope>
    <source>
        <tissue evidence="11">Whole organism</tissue>
    </source>
</reference>
<feature type="chain" id="PRO_5005393103" description="5'-nucleotidase" evidence="8">
    <location>
        <begin position="30"/>
        <end position="602"/>
    </location>
</feature>
<dbReference type="InterPro" id="IPR036907">
    <property type="entry name" value="5'-Nucleotdase_C_sf"/>
</dbReference>
<feature type="domain" description="5'-Nucleotidase C-terminal" evidence="10">
    <location>
        <begin position="363"/>
        <end position="512"/>
    </location>
</feature>
<evidence type="ECO:0000256" key="4">
    <source>
        <dbReference type="ARBA" id="ARBA00022723"/>
    </source>
</evidence>
<dbReference type="GO" id="GO:0006196">
    <property type="term" value="P:AMP catabolic process"/>
    <property type="evidence" value="ECO:0007669"/>
    <property type="project" value="TreeGrafter"/>
</dbReference>
<dbReference type="SUPFAM" id="SSF56300">
    <property type="entry name" value="Metallo-dependent phosphatases"/>
    <property type="match status" value="1"/>
</dbReference>
<dbReference type="Gene3D" id="3.90.780.10">
    <property type="entry name" value="5'-Nucleotidase, C-terminal domain"/>
    <property type="match status" value="1"/>
</dbReference>
<dbReference type="Pfam" id="PF02872">
    <property type="entry name" value="5_nucleotid_C"/>
    <property type="match status" value="1"/>
</dbReference>
<dbReference type="InterPro" id="IPR006179">
    <property type="entry name" value="5_nucleotidase/apyrase"/>
</dbReference>
<evidence type="ECO:0000259" key="9">
    <source>
        <dbReference type="Pfam" id="PF00149"/>
    </source>
</evidence>
<protein>
    <recommendedName>
        <fullName evidence="3">5'-nucleotidase</fullName>
        <ecNumber evidence="3">3.1.3.5</ecNumber>
    </recommendedName>
</protein>
<comment type="catalytic activity">
    <reaction evidence="1">
        <text>a ribonucleoside 5'-phosphate + H2O = a ribonucleoside + phosphate</text>
        <dbReference type="Rhea" id="RHEA:12484"/>
        <dbReference type="ChEBI" id="CHEBI:15377"/>
        <dbReference type="ChEBI" id="CHEBI:18254"/>
        <dbReference type="ChEBI" id="CHEBI:43474"/>
        <dbReference type="ChEBI" id="CHEBI:58043"/>
        <dbReference type="EC" id="3.1.3.5"/>
    </reaction>
</comment>
<dbReference type="InterPro" id="IPR029052">
    <property type="entry name" value="Metallo-depent_PP-like"/>
</dbReference>
<dbReference type="GO" id="GO:0008253">
    <property type="term" value="F:5'-nucleotidase activity"/>
    <property type="evidence" value="ECO:0007669"/>
    <property type="project" value="UniProtKB-EC"/>
</dbReference>
<feature type="non-terminal residue" evidence="11">
    <location>
        <position position="1"/>
    </location>
</feature>
<dbReference type="SUPFAM" id="SSF55816">
    <property type="entry name" value="5'-nucleotidase (syn. UDP-sugar hydrolase), C-terminal domain"/>
    <property type="match status" value="1"/>
</dbReference>
<keyword evidence="4" id="KW-0479">Metal-binding</keyword>
<dbReference type="GO" id="GO:0046872">
    <property type="term" value="F:metal ion binding"/>
    <property type="evidence" value="ECO:0007669"/>
    <property type="project" value="UniProtKB-KW"/>
</dbReference>
<accession>A0A0K2TYT4</accession>
<evidence type="ECO:0000256" key="1">
    <source>
        <dbReference type="ARBA" id="ARBA00000815"/>
    </source>
</evidence>
<comment type="similarity">
    <text evidence="2 8">Belongs to the 5'-nucleotidase family.</text>
</comment>
<sequence length="602" mass="67355">SFESFILTVMKILLPTALVLMVSTKWTYSKSIEPSSSENTASLSFDIFHINDIHAHFDPMNAKNGRCRPDLEECYGGFPRLYNVIEDLRSKSDKSFFFNAGDYYQGTIWYSVFKYKAVMEFANMLNYTAMSLGNHEFDDDLSGIEPFVKGADFPVLACNIKVKSNNEYKFRKSFVDTSLGKKVGIIGYISTSTPIITNLNVGKVLEFTDEIECIRQEAQRLQKEEGVDILIALGHSGYEVDIEIAKEVEELDIVVGGHSHTFLYPKGDTPPLEDEINGDYPTYVNQASGRVVPVVQAFCFSKYLGQFKVNFNDNGELLEPVDGTGVSLAKVHLLDNEENQDILKLMETYRKNLTMYYEEVGKADLDLRGKFLQESNLGNLVADSMAYVGGSPGAIAFVNNGGLRSDIGKGEITLEDIITTLPFSNKLEKMTIKGKSIKQIFENIASKWGNNTYTTFLQVSSSLKLKFVLKKDNVGSRLTNASIKSESTEEWSEMEDETIYDIILPSFLAGGGFDGPNFAELAISRKDIEKLDNEALLEYIKAFSPINTKVEGRINAFSPINTKVEGRINVIDKMDGSSKRLESSFFKSFYGVVILLLLKVMF</sequence>
<feature type="signal peptide" evidence="8">
    <location>
        <begin position="1"/>
        <end position="29"/>
    </location>
</feature>
<feature type="domain" description="Calcineurin-like phosphoesterase" evidence="9">
    <location>
        <begin position="47"/>
        <end position="261"/>
    </location>
</feature>
<dbReference type="PANTHER" id="PTHR11575:SF24">
    <property type="entry name" value="5'-NUCLEOTIDASE"/>
    <property type="match status" value="1"/>
</dbReference>
<dbReference type="EC" id="3.1.3.5" evidence="3"/>
<proteinExistence type="inferred from homology"/>
<dbReference type="Gene3D" id="3.60.21.10">
    <property type="match status" value="1"/>
</dbReference>
<dbReference type="PRINTS" id="PR01607">
    <property type="entry name" value="APYRASEFAMLY"/>
</dbReference>
<organism evidence="11">
    <name type="scientific">Lepeophtheirus salmonis</name>
    <name type="common">Salmon louse</name>
    <name type="synonym">Caligus salmonis</name>
    <dbReference type="NCBI Taxonomy" id="72036"/>
    <lineage>
        <taxon>Eukaryota</taxon>
        <taxon>Metazoa</taxon>
        <taxon>Ecdysozoa</taxon>
        <taxon>Arthropoda</taxon>
        <taxon>Crustacea</taxon>
        <taxon>Multicrustacea</taxon>
        <taxon>Hexanauplia</taxon>
        <taxon>Copepoda</taxon>
        <taxon>Siphonostomatoida</taxon>
        <taxon>Caligidae</taxon>
        <taxon>Lepeophtheirus</taxon>
    </lineage>
</organism>
<evidence type="ECO:0000259" key="10">
    <source>
        <dbReference type="Pfam" id="PF02872"/>
    </source>
</evidence>
<evidence type="ECO:0000256" key="7">
    <source>
        <dbReference type="ARBA" id="ARBA00022801"/>
    </source>
</evidence>
<evidence type="ECO:0000256" key="5">
    <source>
        <dbReference type="ARBA" id="ARBA00022729"/>
    </source>
</evidence>
<dbReference type="GO" id="GO:0000166">
    <property type="term" value="F:nucleotide binding"/>
    <property type="evidence" value="ECO:0007669"/>
    <property type="project" value="UniProtKB-KW"/>
</dbReference>
<dbReference type="PROSITE" id="PS00786">
    <property type="entry name" value="5_NUCLEOTIDASE_2"/>
    <property type="match status" value="1"/>
</dbReference>
<evidence type="ECO:0000256" key="3">
    <source>
        <dbReference type="ARBA" id="ARBA00012643"/>
    </source>
</evidence>
<name>A0A0K2TYT4_LEPSM</name>
<dbReference type="InterPro" id="IPR008334">
    <property type="entry name" value="5'-Nucleotdase_C"/>
</dbReference>
<dbReference type="GO" id="GO:0005886">
    <property type="term" value="C:plasma membrane"/>
    <property type="evidence" value="ECO:0007669"/>
    <property type="project" value="TreeGrafter"/>
</dbReference>
<dbReference type="OrthoDB" id="7722975at2759"/>
<keyword evidence="6 8" id="KW-0547">Nucleotide-binding</keyword>
<dbReference type="AlphaFoldDB" id="A0A0K2TYT4"/>
<dbReference type="InterPro" id="IPR004843">
    <property type="entry name" value="Calcineurin-like_PHP"/>
</dbReference>
<dbReference type="EMBL" id="HACA01013802">
    <property type="protein sequence ID" value="CDW31163.1"/>
    <property type="molecule type" value="Transcribed_RNA"/>
</dbReference>
<keyword evidence="7 8" id="KW-0378">Hydrolase</keyword>
<dbReference type="Pfam" id="PF00149">
    <property type="entry name" value="Metallophos"/>
    <property type="match status" value="1"/>
</dbReference>